<organism evidence="3 4">
    <name type="scientific">Cystobacter fuscus</name>
    <dbReference type="NCBI Taxonomy" id="43"/>
    <lineage>
        <taxon>Bacteria</taxon>
        <taxon>Pseudomonadati</taxon>
        <taxon>Myxococcota</taxon>
        <taxon>Myxococcia</taxon>
        <taxon>Myxococcales</taxon>
        <taxon>Cystobacterineae</taxon>
        <taxon>Archangiaceae</taxon>
        <taxon>Cystobacter</taxon>
    </lineage>
</organism>
<sequence length="353" mass="38697">MRVFVWCGSLSRSARAGAALWFTAVLAGCASTSGERASSAWSQVPPFRATQASAPSPRLLLVMSDGLVTGGQPADPTVQGYEVPGRNPHSRMPWEFFLGNASHRLVAFMYSVNHPRSIAYYNTKSIKLILDETELGDSSLLREDESALRPDITDVSLRSLFEIKPWGEQALREGREEARRYLAALNRTILNGRRFMGGTNFQGEILVRFARGQYIWRLEWNSPEPGVTQYRWTRSQQPFESEAAAFEAAQWVELTEQELRQYGGWVGQAVDGMVNRREKLATVSGTVGMVIDLVGGVATTILWRALLGRMSTGSGSQQPPAEGGGQVIPFPARPSPTALPGRVPAAAGMSLPR</sequence>
<evidence type="ECO:0000256" key="1">
    <source>
        <dbReference type="SAM" id="MobiDB-lite"/>
    </source>
</evidence>
<evidence type="ECO:0000313" key="4">
    <source>
        <dbReference type="Proteomes" id="UP000217257"/>
    </source>
</evidence>
<accession>A0A250IZA0</accession>
<name>A0A250IZA0_9BACT</name>
<keyword evidence="2" id="KW-0732">Signal</keyword>
<gene>
    <name evidence="3" type="ORF">CYFUS_002003</name>
</gene>
<feature type="region of interest" description="Disordered" evidence="1">
    <location>
        <begin position="312"/>
        <end position="353"/>
    </location>
</feature>
<reference evidence="3 4" key="1">
    <citation type="submission" date="2017-06" db="EMBL/GenBank/DDBJ databases">
        <title>Sequencing and comparative analysis of myxobacterial genomes.</title>
        <authorList>
            <person name="Rupp O."/>
            <person name="Goesmann A."/>
            <person name="Sogaard-Andersen L."/>
        </authorList>
    </citation>
    <scope>NUCLEOTIDE SEQUENCE [LARGE SCALE GENOMIC DNA]</scope>
    <source>
        <strain evidence="3 4">DSM 52655</strain>
    </source>
</reference>
<evidence type="ECO:0008006" key="5">
    <source>
        <dbReference type="Google" id="ProtNLM"/>
    </source>
</evidence>
<feature type="signal peptide" evidence="2">
    <location>
        <begin position="1"/>
        <end position="27"/>
    </location>
</feature>
<dbReference type="KEGG" id="cfus:CYFUS_002003"/>
<evidence type="ECO:0000256" key="2">
    <source>
        <dbReference type="SAM" id="SignalP"/>
    </source>
</evidence>
<dbReference type="EMBL" id="CP022098">
    <property type="protein sequence ID" value="ATB36588.1"/>
    <property type="molecule type" value="Genomic_DNA"/>
</dbReference>
<protein>
    <recommendedName>
        <fullName evidence="5">Lipoprotein</fullName>
    </recommendedName>
</protein>
<dbReference type="AlphaFoldDB" id="A0A250IZA0"/>
<evidence type="ECO:0000313" key="3">
    <source>
        <dbReference type="EMBL" id="ATB36588.1"/>
    </source>
</evidence>
<feature type="chain" id="PRO_5012535446" description="Lipoprotein" evidence="2">
    <location>
        <begin position="28"/>
        <end position="353"/>
    </location>
</feature>
<dbReference type="PROSITE" id="PS51257">
    <property type="entry name" value="PROKAR_LIPOPROTEIN"/>
    <property type="match status" value="1"/>
</dbReference>
<proteinExistence type="predicted"/>
<dbReference type="Proteomes" id="UP000217257">
    <property type="component" value="Chromosome"/>
</dbReference>